<keyword evidence="3" id="KW-0808">Transferase</keyword>
<comment type="catalytic activity">
    <reaction evidence="8">
        <text>L-seryl-[protein] + ATP = O-phospho-L-seryl-[protein] + ADP + H(+)</text>
        <dbReference type="Rhea" id="RHEA:17989"/>
        <dbReference type="Rhea" id="RHEA-COMP:9863"/>
        <dbReference type="Rhea" id="RHEA-COMP:11604"/>
        <dbReference type="ChEBI" id="CHEBI:15378"/>
        <dbReference type="ChEBI" id="CHEBI:29999"/>
        <dbReference type="ChEBI" id="CHEBI:30616"/>
        <dbReference type="ChEBI" id="CHEBI:83421"/>
        <dbReference type="ChEBI" id="CHEBI:456216"/>
        <dbReference type="EC" id="2.7.11.1"/>
    </reaction>
</comment>
<keyword evidence="6 9" id="KW-0067">ATP-binding</keyword>
<evidence type="ECO:0000256" key="7">
    <source>
        <dbReference type="ARBA" id="ARBA00047899"/>
    </source>
</evidence>
<dbReference type="STRING" id="4829.A0A168Q4P0"/>
<dbReference type="GO" id="GO:0005829">
    <property type="term" value="C:cytosol"/>
    <property type="evidence" value="ECO:0007669"/>
    <property type="project" value="TreeGrafter"/>
</dbReference>
<dbReference type="PROSITE" id="PS00108">
    <property type="entry name" value="PROTEIN_KINASE_ST"/>
    <property type="match status" value="1"/>
</dbReference>
<feature type="domain" description="Protein kinase" evidence="12">
    <location>
        <begin position="182"/>
        <end position="441"/>
    </location>
</feature>
<evidence type="ECO:0000256" key="3">
    <source>
        <dbReference type="ARBA" id="ARBA00022679"/>
    </source>
</evidence>
<evidence type="ECO:0000256" key="4">
    <source>
        <dbReference type="ARBA" id="ARBA00022741"/>
    </source>
</evidence>
<dbReference type="PANTHER" id="PTHR24343:SF137">
    <property type="entry name" value="SERINE_THREONINE-PROTEIN KINASE HRK1"/>
    <property type="match status" value="1"/>
</dbReference>
<dbReference type="OrthoDB" id="6513151at2759"/>
<dbReference type="Pfam" id="PF00069">
    <property type="entry name" value="Pkinase"/>
    <property type="match status" value="1"/>
</dbReference>
<dbReference type="FunCoup" id="A0A168Q4P0">
    <property type="interactions" value="103"/>
</dbReference>
<accession>A0A168Q4P0</accession>
<feature type="region of interest" description="Disordered" evidence="11">
    <location>
        <begin position="1"/>
        <end position="80"/>
    </location>
</feature>
<dbReference type="GO" id="GO:0005524">
    <property type="term" value="F:ATP binding"/>
    <property type="evidence" value="ECO:0007669"/>
    <property type="project" value="UniProtKB-UniRule"/>
</dbReference>
<comment type="similarity">
    <text evidence="10">Belongs to the protein kinase superfamily.</text>
</comment>
<name>A0A168Q4P0_ABSGL</name>
<dbReference type="PROSITE" id="PS00107">
    <property type="entry name" value="PROTEIN_KINASE_ATP"/>
    <property type="match status" value="1"/>
</dbReference>
<evidence type="ECO:0000256" key="10">
    <source>
        <dbReference type="RuleBase" id="RU000304"/>
    </source>
</evidence>
<evidence type="ECO:0000313" key="14">
    <source>
        <dbReference type="Proteomes" id="UP000078561"/>
    </source>
</evidence>
<keyword evidence="2 10" id="KW-0723">Serine/threonine-protein kinase</keyword>
<dbReference type="InterPro" id="IPR011009">
    <property type="entry name" value="Kinase-like_dom_sf"/>
</dbReference>
<dbReference type="InterPro" id="IPR000719">
    <property type="entry name" value="Prot_kinase_dom"/>
</dbReference>
<gene>
    <name evidence="13" type="primary">ABSGL_09355.1 scaffold 11175</name>
</gene>
<dbReference type="Proteomes" id="UP000078561">
    <property type="component" value="Unassembled WGS sequence"/>
</dbReference>
<protein>
    <recommendedName>
        <fullName evidence="1">non-specific serine/threonine protein kinase</fullName>
        <ecNumber evidence="1">2.7.11.1</ecNumber>
    </recommendedName>
</protein>
<evidence type="ECO:0000256" key="9">
    <source>
        <dbReference type="PROSITE-ProRule" id="PRU10141"/>
    </source>
</evidence>
<evidence type="ECO:0000313" key="13">
    <source>
        <dbReference type="EMBL" id="SAM03514.1"/>
    </source>
</evidence>
<dbReference type="EMBL" id="LT554202">
    <property type="protein sequence ID" value="SAM03514.1"/>
    <property type="molecule type" value="Genomic_DNA"/>
</dbReference>
<feature type="compositionally biased region" description="Polar residues" evidence="11">
    <location>
        <begin position="65"/>
        <end position="80"/>
    </location>
</feature>
<reference evidence="13" key="1">
    <citation type="submission" date="2016-04" db="EMBL/GenBank/DDBJ databases">
        <authorList>
            <person name="Evans L.H."/>
            <person name="Alamgir A."/>
            <person name="Owens N."/>
            <person name="Weber N.D."/>
            <person name="Virtaneva K."/>
            <person name="Barbian K."/>
            <person name="Babar A."/>
            <person name="Rosenke K."/>
        </authorList>
    </citation>
    <scope>NUCLEOTIDE SEQUENCE [LARGE SCALE GENOMIC DNA]</scope>
    <source>
        <strain evidence="13">CBS 101.48</strain>
    </source>
</reference>
<sequence length="457" mass="52112">MERQEDQQQHGVSNKITSVHVDRPLQTHLLDIQQTSPYQPMSPSSSHSTSPTVKEHATTLPLANKTVNDLSPTSDPLNSTEARLQCQTSTNRLGTPPPPQPQNNRQRLAQQFIFKKPTYNDHYKETHFNHLERHDSLFNGLKHLFRLHPLSSLRSSTRSSVSTNSTYSFGNEFNKDLEQRYGKWGSFIGQGSGGSVRIIRRAIDDKVFAVKEYRKRLVNESERDYVKKVTAEFCIGSTLHHINIIETLDIIQEGATFYQVMEYAPFDMFTVVMESTMSTEEINCCWRQLLNGVAYLQSVGIGHRDLKLDNLVMTTHNIVKIIDFGTAVVVRYPLQKKEALCSGIFGSDPYIAPEQYSQKEYSAFSADLWSCGIIFVCMVLRRFAWRVPRPGLDANYRLYLNNRGSLLAYIPRYARPTIARLLEPNPQHRFTLPMLLTDPWVASISACPSASHHHHSL</sequence>
<evidence type="ECO:0000259" key="12">
    <source>
        <dbReference type="PROSITE" id="PS50011"/>
    </source>
</evidence>
<evidence type="ECO:0000256" key="11">
    <source>
        <dbReference type="SAM" id="MobiDB-lite"/>
    </source>
</evidence>
<dbReference type="EC" id="2.7.11.1" evidence="1"/>
<keyword evidence="14" id="KW-1185">Reference proteome</keyword>
<evidence type="ECO:0000256" key="1">
    <source>
        <dbReference type="ARBA" id="ARBA00012513"/>
    </source>
</evidence>
<dbReference type="PANTHER" id="PTHR24343">
    <property type="entry name" value="SERINE/THREONINE KINASE"/>
    <property type="match status" value="1"/>
</dbReference>
<organism evidence="13">
    <name type="scientific">Absidia glauca</name>
    <name type="common">Pin mould</name>
    <dbReference type="NCBI Taxonomy" id="4829"/>
    <lineage>
        <taxon>Eukaryota</taxon>
        <taxon>Fungi</taxon>
        <taxon>Fungi incertae sedis</taxon>
        <taxon>Mucoromycota</taxon>
        <taxon>Mucoromycotina</taxon>
        <taxon>Mucoromycetes</taxon>
        <taxon>Mucorales</taxon>
        <taxon>Cunninghamellaceae</taxon>
        <taxon>Absidia</taxon>
    </lineage>
</organism>
<dbReference type="OMA" id="NDHYKET"/>
<feature type="binding site" evidence="9">
    <location>
        <position position="211"/>
    </location>
    <ligand>
        <name>ATP</name>
        <dbReference type="ChEBI" id="CHEBI:30616"/>
    </ligand>
</feature>
<dbReference type="AlphaFoldDB" id="A0A168Q4P0"/>
<dbReference type="PROSITE" id="PS50011">
    <property type="entry name" value="PROTEIN_KINASE_DOM"/>
    <property type="match status" value="1"/>
</dbReference>
<comment type="catalytic activity">
    <reaction evidence="7">
        <text>L-threonyl-[protein] + ATP = O-phospho-L-threonyl-[protein] + ADP + H(+)</text>
        <dbReference type="Rhea" id="RHEA:46608"/>
        <dbReference type="Rhea" id="RHEA-COMP:11060"/>
        <dbReference type="Rhea" id="RHEA-COMP:11605"/>
        <dbReference type="ChEBI" id="CHEBI:15378"/>
        <dbReference type="ChEBI" id="CHEBI:30013"/>
        <dbReference type="ChEBI" id="CHEBI:30616"/>
        <dbReference type="ChEBI" id="CHEBI:61977"/>
        <dbReference type="ChEBI" id="CHEBI:456216"/>
        <dbReference type="EC" id="2.7.11.1"/>
    </reaction>
</comment>
<keyword evidence="4 9" id="KW-0547">Nucleotide-binding</keyword>
<dbReference type="SMART" id="SM00220">
    <property type="entry name" value="S_TKc"/>
    <property type="match status" value="1"/>
</dbReference>
<proteinExistence type="inferred from homology"/>
<dbReference type="InParanoid" id="A0A168Q4P0"/>
<dbReference type="InterPro" id="IPR017441">
    <property type="entry name" value="Protein_kinase_ATP_BS"/>
</dbReference>
<feature type="compositionally biased region" description="Low complexity" evidence="11">
    <location>
        <begin position="33"/>
        <end position="52"/>
    </location>
</feature>
<evidence type="ECO:0000256" key="2">
    <source>
        <dbReference type="ARBA" id="ARBA00022527"/>
    </source>
</evidence>
<dbReference type="Gene3D" id="1.10.510.10">
    <property type="entry name" value="Transferase(Phosphotransferase) domain 1"/>
    <property type="match status" value="1"/>
</dbReference>
<evidence type="ECO:0000256" key="5">
    <source>
        <dbReference type="ARBA" id="ARBA00022777"/>
    </source>
</evidence>
<dbReference type="GO" id="GO:0004674">
    <property type="term" value="F:protein serine/threonine kinase activity"/>
    <property type="evidence" value="ECO:0007669"/>
    <property type="project" value="UniProtKB-KW"/>
</dbReference>
<evidence type="ECO:0000256" key="8">
    <source>
        <dbReference type="ARBA" id="ARBA00048679"/>
    </source>
</evidence>
<keyword evidence="5" id="KW-0418">Kinase</keyword>
<dbReference type="InterPro" id="IPR008271">
    <property type="entry name" value="Ser/Thr_kinase_AS"/>
</dbReference>
<evidence type="ECO:0000256" key="6">
    <source>
        <dbReference type="ARBA" id="ARBA00022840"/>
    </source>
</evidence>
<dbReference type="SUPFAM" id="SSF56112">
    <property type="entry name" value="Protein kinase-like (PK-like)"/>
    <property type="match status" value="1"/>
</dbReference>